<evidence type="ECO:0000256" key="1">
    <source>
        <dbReference type="SAM" id="Phobius"/>
    </source>
</evidence>
<keyword evidence="1" id="KW-1133">Transmembrane helix</keyword>
<dbReference type="GeneID" id="42855639"/>
<protein>
    <submittedName>
        <fullName evidence="2">Uncharacterized protein</fullName>
    </submittedName>
</protein>
<name>A0A0D8J393_9FIRM</name>
<reference evidence="2" key="1">
    <citation type="submission" date="2015-02" db="EMBL/GenBank/DDBJ databases">
        <title>A novel member of the family Ruminococcaceae isolated from human feces.</title>
        <authorList>
            <person name="Shkoporov A.N."/>
            <person name="Chaplin A.V."/>
            <person name="Motuzova O.V."/>
            <person name="Kafarskaia L.I."/>
            <person name="Khokhlova E.V."/>
            <person name="Efimov B.A."/>
        </authorList>
    </citation>
    <scope>NUCLEOTIDE SEQUENCE [LARGE SCALE GENOMIC DNA]</scope>
    <source>
        <strain evidence="2">585-1</strain>
    </source>
</reference>
<keyword evidence="1" id="KW-0812">Transmembrane</keyword>
<evidence type="ECO:0000313" key="3">
    <source>
        <dbReference type="Proteomes" id="UP000032483"/>
    </source>
</evidence>
<keyword evidence="1" id="KW-0472">Membrane</keyword>
<dbReference type="AlphaFoldDB" id="A0A0D8J393"/>
<keyword evidence="3" id="KW-1185">Reference proteome</keyword>
<feature type="transmembrane region" description="Helical" evidence="1">
    <location>
        <begin position="57"/>
        <end position="77"/>
    </location>
</feature>
<dbReference type="EMBL" id="JXXK01000002">
    <property type="protein sequence ID" value="KJF41214.1"/>
    <property type="molecule type" value="Genomic_DNA"/>
</dbReference>
<dbReference type="RefSeq" id="WP_050004531.1">
    <property type="nucleotide sequence ID" value="NZ_JBBNKJ010000003.1"/>
</dbReference>
<accession>A0A0D8J393</accession>
<proteinExistence type="predicted"/>
<evidence type="ECO:0000313" key="2">
    <source>
        <dbReference type="EMBL" id="KJF41214.1"/>
    </source>
</evidence>
<feature type="transmembrane region" description="Helical" evidence="1">
    <location>
        <begin position="12"/>
        <end position="37"/>
    </location>
</feature>
<gene>
    <name evidence="2" type="ORF">TQ39_03180</name>
</gene>
<sequence>MEKIKFKIYMTSFALVLFCIFEPLILFVSGYFAGWILKVTIGSWVVNCMNIAFATNRFTVEMFPMFFAAMTLIGGFFKSSRPILQKNDK</sequence>
<comment type="caution">
    <text evidence="2">The sequence shown here is derived from an EMBL/GenBank/DDBJ whole genome shotgun (WGS) entry which is preliminary data.</text>
</comment>
<dbReference type="Proteomes" id="UP000032483">
    <property type="component" value="Unassembled WGS sequence"/>
</dbReference>
<organism evidence="2 3">
    <name type="scientific">Ruthenibacterium lactatiformans</name>
    <dbReference type="NCBI Taxonomy" id="1550024"/>
    <lineage>
        <taxon>Bacteria</taxon>
        <taxon>Bacillati</taxon>
        <taxon>Bacillota</taxon>
        <taxon>Clostridia</taxon>
        <taxon>Eubacteriales</taxon>
        <taxon>Oscillospiraceae</taxon>
        <taxon>Ruthenibacterium</taxon>
    </lineage>
</organism>